<gene>
    <name evidence="1" type="ORF">J0M35_01090</name>
</gene>
<proteinExistence type="predicted"/>
<accession>A0A8J7TK18</accession>
<dbReference type="SUPFAM" id="SSF52833">
    <property type="entry name" value="Thioredoxin-like"/>
    <property type="match status" value="1"/>
</dbReference>
<evidence type="ECO:0000313" key="2">
    <source>
        <dbReference type="Proteomes" id="UP000664277"/>
    </source>
</evidence>
<reference evidence="1" key="1">
    <citation type="submission" date="2021-02" db="EMBL/GenBank/DDBJ databases">
        <title>Genome-Resolved Metagenomics of a Microbial Community Performing Photosynthetic Biological Nutrient Removal.</title>
        <authorList>
            <person name="Mcdaniel E.A."/>
        </authorList>
    </citation>
    <scope>NUCLEOTIDE SEQUENCE</scope>
    <source>
        <strain evidence="1">UWPOB_OBS1</strain>
    </source>
</reference>
<evidence type="ECO:0000313" key="1">
    <source>
        <dbReference type="EMBL" id="MBN8658929.1"/>
    </source>
</evidence>
<dbReference type="InterPro" id="IPR036249">
    <property type="entry name" value="Thioredoxin-like_sf"/>
</dbReference>
<protein>
    <submittedName>
        <fullName evidence="1">Uncharacterized protein</fullName>
    </submittedName>
</protein>
<sequence length="365" mass="42049">MPMNKDYKGTRSQPRALYLVALLSFGLAAFFCLDKQFSLHLTYDLSSPFRRKPPLQWRTRSEALSECAKVKKPILYVLIQKGEPFAYRLESEGLSNPDVSAYINENFLPVRVEMPSGYSNEVTEMRLGEGFKGFTDQLGSRRQTGLFVVPYKLARAKSDEISSSANLAELGRNRNSDLNNQVFGDGYEYVYGEEDYRYSGFRGSPVTRKAPYLNSYRDIPDLMRYLYLARSWHTLKPTRGEVNWLSHEVLKEPNHGDKPRLLVMVNDCGSASDSFRLSCLLSPDVRSLIESDYRPVFVEFHPYEPEKDKSIQYLKEQYDLRAEHDLPAVIKVDDEGRSNILRGNIYKDNLIDFLKSHEVQKTQSQ</sequence>
<dbReference type="Gene3D" id="3.40.30.10">
    <property type="entry name" value="Glutaredoxin"/>
    <property type="match status" value="1"/>
</dbReference>
<dbReference type="AlphaFoldDB" id="A0A8J7TK18"/>
<dbReference type="Proteomes" id="UP000664277">
    <property type="component" value="Unassembled WGS sequence"/>
</dbReference>
<comment type="caution">
    <text evidence="1">The sequence shown here is derived from an EMBL/GenBank/DDBJ whole genome shotgun (WGS) entry which is preliminary data.</text>
</comment>
<organism evidence="1 2">
    <name type="scientific">Candidatus Obscuribacter phosphatis</name>
    <dbReference type="NCBI Taxonomy" id="1906157"/>
    <lineage>
        <taxon>Bacteria</taxon>
        <taxon>Bacillati</taxon>
        <taxon>Candidatus Melainabacteria</taxon>
        <taxon>Candidatus Obscuribacterales</taxon>
        <taxon>Candidatus Obscuribacteraceae</taxon>
        <taxon>Candidatus Obscuribacter</taxon>
    </lineage>
</organism>
<name>A0A8J7TK18_9BACT</name>
<dbReference type="EMBL" id="JAFLCK010000001">
    <property type="protein sequence ID" value="MBN8658929.1"/>
    <property type="molecule type" value="Genomic_DNA"/>
</dbReference>